<dbReference type="PANTHER" id="PTHR30483">
    <property type="entry name" value="LEUCINE-SPECIFIC-BINDING PROTEIN"/>
    <property type="match status" value="1"/>
</dbReference>
<evidence type="ECO:0000256" key="4">
    <source>
        <dbReference type="ARBA" id="ARBA00023136"/>
    </source>
</evidence>
<dbReference type="GO" id="GO:0016020">
    <property type="term" value="C:membrane"/>
    <property type="evidence" value="ECO:0007669"/>
    <property type="project" value="UniProtKB-SubCell"/>
</dbReference>
<feature type="signal peptide" evidence="6">
    <location>
        <begin position="1"/>
        <end position="29"/>
    </location>
</feature>
<sequence length="1150" mass="129699">MTMQHLVIASHYIWWTLLLLISFPQISSCLEAIIVYTDINSLNSGNFNQSSILEITHSLAYLVDWHKCSISEIQICLENFPNSLILLDLSNDIEDQWAISRVCISYSIIHLVYQSKLKFEDEWTYSVVPSSNEQIEALLSVSSYLNWTQGTVFTSMENYGMKEKFFDHSNGFNFLSVESKSNISELVKRTVFRMGSTLYYVLCGLPESLKLQNLLYSSQLLEAGNGIMFNQESGYDCITEGALIVTDFGYEFVNSPEEYFKNSVIKLMSDMLNEISNDISHELVPLLKNTLKNLLSERKFSLVSIQNGERVIVGSIIKGNLVIFGNITFPGDTSIIPKSTKKVLHLSICAGATNPGSSPSLTQKLGAMGSYVAIDKINESNDILSNFQIEMFNYDCGVTIFDSTFAKACFTDNIGKLGLTHLSSYGSVVTKGTIQIFNQLNISLPVIGSANSDSALGSSTNFPMYVRVVNSNLLSQSIVCLKIMGWIKAAILYENSSWGISSYSSMVAAAKSVQIEIINQENLRVIPPGLNRTALRSYKDQIEAVIDSHARLLIMLIQCPYCNYVAEYFYDLGLRKGDILIYGNPDILTYLSINDTALYKRSEIGSSAFAFGFSQWIGKLGQDIANRILSKFSTPPNSFSCQYYDAIYLAANALDYMIDRGQDYKNSNKLMAVIRETQFSGCTGKVSISKGSNDRIFDVIVIKALKMSKDGNSTSYLVGEYMPYSTNLWTVVNPMVYADGSIIKPSDLRDENGTCPFPSKDVRTFAKGRAILFAICFTVALITAVITFIIWKKWWNINVEELKDKQEISPQDFIVGATILIEFFQLASMGPDFSVISPLLYEASNFLSLDLGSIIEMKNGIFWIVVDGVYAGIFAWNILCVVVLFRLDEKWKRIEFFRFLAWLADYLMPILGNLCFIPFVSICLDIFLCDQSIGDSFTDSFLAKDCYYFCWKGSHLIYAILSCFALLSYEPLAVFCRPLWQELQPMLHVKAFPLFLMVKAVFQTAFIVLNKTIKRVSDIGHGIIFIFIMIIYIAFIFKFKSYNYARFSLWQELGLIGVTWLAILSVIGLEISNYLYSTISIIFLFVGWLFIIFLGLFIQYKKYPSLLYRPKSRDTTNLFKFAFTFGKGSKSSLMKFNERKSKIVPAESGD</sequence>
<feature type="domain" description="Receptor ligand binding region" evidence="7">
    <location>
        <begin position="372"/>
        <end position="699"/>
    </location>
</feature>
<evidence type="ECO:0000256" key="6">
    <source>
        <dbReference type="SAM" id="SignalP"/>
    </source>
</evidence>
<keyword evidence="3 5" id="KW-1133">Transmembrane helix</keyword>
<feature type="transmembrane region" description="Helical" evidence="5">
    <location>
        <begin position="1019"/>
        <end position="1037"/>
    </location>
</feature>
<evidence type="ECO:0000256" key="1">
    <source>
        <dbReference type="ARBA" id="ARBA00004370"/>
    </source>
</evidence>
<keyword evidence="2 5" id="KW-0812">Transmembrane</keyword>
<evidence type="ECO:0000259" key="7">
    <source>
        <dbReference type="Pfam" id="PF01094"/>
    </source>
</evidence>
<gene>
    <name evidence="8" type="ORF">BSTOLATCC_MIC22439</name>
</gene>
<dbReference type="SUPFAM" id="SSF53822">
    <property type="entry name" value="Periplasmic binding protein-like I"/>
    <property type="match status" value="1"/>
</dbReference>
<proteinExistence type="predicted"/>
<keyword evidence="6" id="KW-0732">Signal</keyword>
<dbReference type="PANTHER" id="PTHR30483:SF6">
    <property type="entry name" value="PERIPLASMIC BINDING PROTEIN OF ABC TRANSPORTER FOR NATURAL AMINO ACIDS"/>
    <property type="match status" value="1"/>
</dbReference>
<protein>
    <recommendedName>
        <fullName evidence="7">Receptor ligand binding region domain-containing protein</fullName>
    </recommendedName>
</protein>
<dbReference type="AlphaFoldDB" id="A0AAU9J133"/>
<comment type="caution">
    <text evidence="8">The sequence shown here is derived from an EMBL/GenBank/DDBJ whole genome shotgun (WGS) entry which is preliminary data.</text>
</comment>
<comment type="subcellular location">
    <subcellularLocation>
        <location evidence="1">Membrane</location>
    </subcellularLocation>
</comment>
<dbReference type="InterPro" id="IPR028082">
    <property type="entry name" value="Peripla_BP_I"/>
</dbReference>
<evidence type="ECO:0000313" key="8">
    <source>
        <dbReference type="EMBL" id="CAG9319089.1"/>
    </source>
</evidence>
<accession>A0AAU9J133</accession>
<keyword evidence="4 5" id="KW-0472">Membrane</keyword>
<feature type="transmembrane region" description="Helical" evidence="5">
    <location>
        <begin position="906"/>
        <end position="928"/>
    </location>
</feature>
<dbReference type="Proteomes" id="UP001162131">
    <property type="component" value="Unassembled WGS sequence"/>
</dbReference>
<feature type="transmembrane region" description="Helical" evidence="5">
    <location>
        <begin position="1074"/>
        <end position="1098"/>
    </location>
</feature>
<dbReference type="Gene3D" id="3.40.50.2300">
    <property type="match status" value="3"/>
</dbReference>
<reference evidence="8" key="1">
    <citation type="submission" date="2021-09" db="EMBL/GenBank/DDBJ databases">
        <authorList>
            <consortium name="AG Swart"/>
            <person name="Singh M."/>
            <person name="Singh A."/>
            <person name="Seah K."/>
            <person name="Emmerich C."/>
        </authorList>
    </citation>
    <scope>NUCLEOTIDE SEQUENCE</scope>
    <source>
        <strain evidence="8">ATCC30299</strain>
    </source>
</reference>
<feature type="transmembrane region" description="Helical" evidence="5">
    <location>
        <begin position="770"/>
        <end position="791"/>
    </location>
</feature>
<feature type="transmembrane region" description="Helical" evidence="5">
    <location>
        <begin position="1049"/>
        <end position="1068"/>
    </location>
</feature>
<dbReference type="InterPro" id="IPR001828">
    <property type="entry name" value="ANF_lig-bd_rcpt"/>
</dbReference>
<dbReference type="EMBL" id="CAJZBQ010000021">
    <property type="protein sequence ID" value="CAG9319089.1"/>
    <property type="molecule type" value="Genomic_DNA"/>
</dbReference>
<feature type="transmembrane region" description="Helical" evidence="5">
    <location>
        <begin position="812"/>
        <end position="841"/>
    </location>
</feature>
<evidence type="ECO:0000256" key="2">
    <source>
        <dbReference type="ARBA" id="ARBA00022692"/>
    </source>
</evidence>
<evidence type="ECO:0000313" key="9">
    <source>
        <dbReference type="Proteomes" id="UP001162131"/>
    </source>
</evidence>
<evidence type="ECO:0000256" key="3">
    <source>
        <dbReference type="ARBA" id="ARBA00022989"/>
    </source>
</evidence>
<keyword evidence="9" id="KW-1185">Reference proteome</keyword>
<feature type="chain" id="PRO_5043381323" description="Receptor ligand binding region domain-containing protein" evidence="6">
    <location>
        <begin position="30"/>
        <end position="1150"/>
    </location>
</feature>
<dbReference type="Pfam" id="PF01094">
    <property type="entry name" value="ANF_receptor"/>
    <property type="match status" value="1"/>
</dbReference>
<dbReference type="InterPro" id="IPR051010">
    <property type="entry name" value="BCAA_transport"/>
</dbReference>
<name>A0AAU9J133_9CILI</name>
<organism evidence="8 9">
    <name type="scientific">Blepharisma stoltei</name>
    <dbReference type="NCBI Taxonomy" id="1481888"/>
    <lineage>
        <taxon>Eukaryota</taxon>
        <taxon>Sar</taxon>
        <taxon>Alveolata</taxon>
        <taxon>Ciliophora</taxon>
        <taxon>Postciliodesmatophora</taxon>
        <taxon>Heterotrichea</taxon>
        <taxon>Heterotrichida</taxon>
        <taxon>Blepharismidae</taxon>
        <taxon>Blepharisma</taxon>
    </lineage>
</organism>
<evidence type="ECO:0000256" key="5">
    <source>
        <dbReference type="SAM" id="Phobius"/>
    </source>
</evidence>
<feature type="transmembrane region" description="Helical" evidence="5">
    <location>
        <begin position="861"/>
        <end position="885"/>
    </location>
</feature>
<feature type="transmembrane region" description="Helical" evidence="5">
    <location>
        <begin position="992"/>
        <end position="1013"/>
    </location>
</feature>
<feature type="transmembrane region" description="Helical" evidence="5">
    <location>
        <begin position="957"/>
        <end position="980"/>
    </location>
</feature>